<evidence type="ECO:0000313" key="2">
    <source>
        <dbReference type="EMBL" id="MFC6153342.1"/>
    </source>
</evidence>
<protein>
    <submittedName>
        <fullName evidence="2">DUF4422 domain-containing protein</fullName>
    </submittedName>
</protein>
<organism evidence="2 3">
    <name type="scientific">Nocardioides yefusunii</name>
    <dbReference type="NCBI Taxonomy" id="2500546"/>
    <lineage>
        <taxon>Bacteria</taxon>
        <taxon>Bacillati</taxon>
        <taxon>Actinomycetota</taxon>
        <taxon>Actinomycetes</taxon>
        <taxon>Propionibacteriales</taxon>
        <taxon>Nocardioidaceae</taxon>
        <taxon>Nocardioides</taxon>
    </lineage>
</organism>
<accession>A0ABW1QWL6</accession>
<keyword evidence="3" id="KW-1185">Reference proteome</keyword>
<dbReference type="RefSeq" id="WP_164878697.1">
    <property type="nucleotide sequence ID" value="NZ_CP034929.1"/>
</dbReference>
<dbReference type="Proteomes" id="UP001596098">
    <property type="component" value="Unassembled WGS sequence"/>
</dbReference>
<comment type="caution">
    <text evidence="2">The sequence shown here is derived from an EMBL/GenBank/DDBJ whole genome shotgun (WGS) entry which is preliminary data.</text>
</comment>
<proteinExistence type="predicted"/>
<evidence type="ECO:0000313" key="3">
    <source>
        <dbReference type="Proteomes" id="UP001596098"/>
    </source>
</evidence>
<name>A0ABW1QWL6_9ACTN</name>
<dbReference type="Pfam" id="PF14393">
    <property type="entry name" value="DUF4422"/>
    <property type="match status" value="1"/>
</dbReference>
<dbReference type="EMBL" id="JBHSQI010000003">
    <property type="protein sequence ID" value="MFC6153342.1"/>
    <property type="molecule type" value="Genomic_DNA"/>
</dbReference>
<dbReference type="InterPro" id="IPR025536">
    <property type="entry name" value="DUF4422"/>
</dbReference>
<gene>
    <name evidence="2" type="ORF">ACFPWU_06640</name>
</gene>
<reference evidence="3" key="1">
    <citation type="journal article" date="2019" name="Int. J. Syst. Evol. Microbiol.">
        <title>The Global Catalogue of Microorganisms (GCM) 10K type strain sequencing project: providing services to taxonomists for standard genome sequencing and annotation.</title>
        <authorList>
            <consortium name="The Broad Institute Genomics Platform"/>
            <consortium name="The Broad Institute Genome Sequencing Center for Infectious Disease"/>
            <person name="Wu L."/>
            <person name="Ma J."/>
        </authorList>
    </citation>
    <scope>NUCLEOTIDE SEQUENCE [LARGE SCALE GENOMIC DNA]</scope>
    <source>
        <strain evidence="3">DFY28</strain>
    </source>
</reference>
<sequence length="247" mass="28202">MVIATHAPAVFAEDRMYLPVHAGRALASPVAGTYGDHEGHSISERNAHWCELTALYWVWCNRENPSGLGLSHYRRYFRGEAQGPKGTRVLSGIEAAGLLADFDVVLPRRRYYVVETVRSHYAHAHVESDLSVVEQVLEECSPHLLPAWNRVMQRRSLSLYNMFLARPEHAEAYCAWLFEVLEKVESHIDLDGRNAYQARALGFLGERLLNVWIEGHPELRVLRRRVVQVGGEPVLRKAVAMLRRRWG</sequence>
<feature type="domain" description="DUF4422" evidence="1">
    <location>
        <begin position="1"/>
        <end position="214"/>
    </location>
</feature>
<evidence type="ECO:0000259" key="1">
    <source>
        <dbReference type="Pfam" id="PF14393"/>
    </source>
</evidence>